<dbReference type="OrthoDB" id="6380629at2759"/>
<dbReference type="EMBL" id="UXUI01007403">
    <property type="protein sequence ID" value="VDD87420.1"/>
    <property type="molecule type" value="Genomic_DNA"/>
</dbReference>
<feature type="compositionally biased region" description="Polar residues" evidence="1">
    <location>
        <begin position="22"/>
        <end position="39"/>
    </location>
</feature>
<organism evidence="4">
    <name type="scientific">Enterobius vermicularis</name>
    <name type="common">Human pinworm</name>
    <dbReference type="NCBI Taxonomy" id="51028"/>
    <lineage>
        <taxon>Eukaryota</taxon>
        <taxon>Metazoa</taxon>
        <taxon>Ecdysozoa</taxon>
        <taxon>Nematoda</taxon>
        <taxon>Chromadorea</taxon>
        <taxon>Rhabditida</taxon>
        <taxon>Spirurina</taxon>
        <taxon>Oxyuridomorpha</taxon>
        <taxon>Oxyuroidea</taxon>
        <taxon>Oxyuridae</taxon>
        <taxon>Enterobius</taxon>
    </lineage>
</organism>
<keyword evidence="3" id="KW-1185">Reference proteome</keyword>
<dbReference type="Gene3D" id="1.20.5.320">
    <property type="entry name" value="6-Phosphogluconate Dehydrogenase, domain 3"/>
    <property type="match status" value="1"/>
</dbReference>
<feature type="compositionally biased region" description="Basic and acidic residues" evidence="1">
    <location>
        <begin position="41"/>
        <end position="53"/>
    </location>
</feature>
<feature type="compositionally biased region" description="Pro residues" evidence="1">
    <location>
        <begin position="104"/>
        <end position="113"/>
    </location>
</feature>
<dbReference type="STRING" id="51028.A0A0N4UZ22"/>
<reference evidence="2 3" key="2">
    <citation type="submission" date="2018-10" db="EMBL/GenBank/DDBJ databases">
        <authorList>
            <consortium name="Pathogen Informatics"/>
        </authorList>
    </citation>
    <scope>NUCLEOTIDE SEQUENCE [LARGE SCALE GENOMIC DNA]</scope>
</reference>
<protein>
    <submittedName>
        <fullName evidence="4">Col_cuticle_N domain-containing protein</fullName>
    </submittedName>
</protein>
<proteinExistence type="predicted"/>
<evidence type="ECO:0000313" key="4">
    <source>
        <dbReference type="WBParaSite" id="EVEC_0000285501-mRNA-1"/>
    </source>
</evidence>
<evidence type="ECO:0000256" key="1">
    <source>
        <dbReference type="SAM" id="MobiDB-lite"/>
    </source>
</evidence>
<feature type="compositionally biased region" description="Polar residues" evidence="1">
    <location>
        <begin position="54"/>
        <end position="63"/>
    </location>
</feature>
<sequence>MLKLGAATPSTRQRRQYGGYTIGSQNNYPGGPSGQSSINGDLEKGKQVLEKNTEQLSSVSGASTEDKAQENGLPNHSQTTQEMLRSGLPRKNPTCSCNTQNNCPPGPVGPPGPKGEDGIPGLPGIDGLDGEDAEDINDIPFSVSSAVDEPKLI</sequence>
<dbReference type="Proteomes" id="UP000274131">
    <property type="component" value="Unassembled WGS sequence"/>
</dbReference>
<dbReference type="WBParaSite" id="EVEC_0000285501-mRNA-1">
    <property type="protein sequence ID" value="EVEC_0000285501-mRNA-1"/>
    <property type="gene ID" value="EVEC_0000285501"/>
</dbReference>
<gene>
    <name evidence="2" type="ORF">EVEC_LOCUS2563</name>
</gene>
<feature type="compositionally biased region" description="Polar residues" evidence="1">
    <location>
        <begin position="72"/>
        <end position="83"/>
    </location>
</feature>
<feature type="compositionally biased region" description="Polar residues" evidence="1">
    <location>
        <begin position="93"/>
        <end position="103"/>
    </location>
</feature>
<evidence type="ECO:0000313" key="3">
    <source>
        <dbReference type="Proteomes" id="UP000274131"/>
    </source>
</evidence>
<evidence type="ECO:0000313" key="2">
    <source>
        <dbReference type="EMBL" id="VDD87420.1"/>
    </source>
</evidence>
<name>A0A0N4UZ22_ENTVE</name>
<accession>A0A0N4UZ22</accession>
<feature type="compositionally biased region" description="Acidic residues" evidence="1">
    <location>
        <begin position="128"/>
        <end position="137"/>
    </location>
</feature>
<feature type="region of interest" description="Disordered" evidence="1">
    <location>
        <begin position="1"/>
        <end position="153"/>
    </location>
</feature>
<dbReference type="AlphaFoldDB" id="A0A0N4UZ22"/>
<reference evidence="4" key="1">
    <citation type="submission" date="2017-02" db="UniProtKB">
        <authorList>
            <consortium name="WormBaseParasite"/>
        </authorList>
    </citation>
    <scope>IDENTIFICATION</scope>
</reference>